<dbReference type="AlphaFoldDB" id="A0A0L0FBC1"/>
<evidence type="ECO:0000313" key="2">
    <source>
        <dbReference type="Proteomes" id="UP000054560"/>
    </source>
</evidence>
<protein>
    <submittedName>
        <fullName evidence="1">Uncharacterized protein</fullName>
    </submittedName>
</protein>
<dbReference type="SUPFAM" id="SSF52540">
    <property type="entry name" value="P-loop containing nucleoside triphosphate hydrolases"/>
    <property type="match status" value="1"/>
</dbReference>
<sequence length="100" mass="11024">MHGIILVHDLTNRKSYSNLNKWINEIVPMLSDDNLTDSESEVPITRTSRLSAASTDFIDLEEFVGDAGLVPMVIVGTKRDEINDADLQRAHDASSIVVVS</sequence>
<organism evidence="1 2">
    <name type="scientific">Sphaeroforma arctica JP610</name>
    <dbReference type="NCBI Taxonomy" id="667725"/>
    <lineage>
        <taxon>Eukaryota</taxon>
        <taxon>Ichthyosporea</taxon>
        <taxon>Ichthyophonida</taxon>
        <taxon>Sphaeroforma</taxon>
    </lineage>
</organism>
<reference evidence="1 2" key="1">
    <citation type="submission" date="2011-02" db="EMBL/GenBank/DDBJ databases">
        <title>The Genome Sequence of Sphaeroforma arctica JP610.</title>
        <authorList>
            <consortium name="The Broad Institute Genome Sequencing Platform"/>
            <person name="Russ C."/>
            <person name="Cuomo C."/>
            <person name="Young S.K."/>
            <person name="Zeng Q."/>
            <person name="Gargeya S."/>
            <person name="Alvarado L."/>
            <person name="Berlin A."/>
            <person name="Chapman S.B."/>
            <person name="Chen Z."/>
            <person name="Freedman E."/>
            <person name="Gellesch M."/>
            <person name="Goldberg J."/>
            <person name="Griggs A."/>
            <person name="Gujja S."/>
            <person name="Heilman E."/>
            <person name="Heiman D."/>
            <person name="Howarth C."/>
            <person name="Mehta T."/>
            <person name="Neiman D."/>
            <person name="Pearson M."/>
            <person name="Roberts A."/>
            <person name="Saif S."/>
            <person name="Shea T."/>
            <person name="Shenoy N."/>
            <person name="Sisk P."/>
            <person name="Stolte C."/>
            <person name="Sykes S."/>
            <person name="White J."/>
            <person name="Yandava C."/>
            <person name="Burger G."/>
            <person name="Gray M.W."/>
            <person name="Holland P.W.H."/>
            <person name="King N."/>
            <person name="Lang F.B.F."/>
            <person name="Roger A.J."/>
            <person name="Ruiz-Trillo I."/>
            <person name="Haas B."/>
            <person name="Nusbaum C."/>
            <person name="Birren B."/>
        </authorList>
    </citation>
    <scope>NUCLEOTIDE SEQUENCE [LARGE SCALE GENOMIC DNA]</scope>
    <source>
        <strain evidence="1 2">JP610</strain>
    </source>
</reference>
<gene>
    <name evidence="1" type="ORF">SARC_14052</name>
</gene>
<dbReference type="RefSeq" id="XP_014147290.1">
    <property type="nucleotide sequence ID" value="XM_014291815.1"/>
</dbReference>
<proteinExistence type="predicted"/>
<evidence type="ECO:0000313" key="1">
    <source>
        <dbReference type="EMBL" id="KNC73388.1"/>
    </source>
</evidence>
<dbReference type="OrthoDB" id="5914890at2759"/>
<dbReference type="InterPro" id="IPR027417">
    <property type="entry name" value="P-loop_NTPase"/>
</dbReference>
<name>A0A0L0FBC1_9EUKA</name>
<keyword evidence="2" id="KW-1185">Reference proteome</keyword>
<accession>A0A0L0FBC1</accession>
<dbReference type="Gene3D" id="3.40.50.300">
    <property type="entry name" value="P-loop containing nucleotide triphosphate hydrolases"/>
    <property type="match status" value="1"/>
</dbReference>
<dbReference type="EMBL" id="KQ245674">
    <property type="protein sequence ID" value="KNC73388.1"/>
    <property type="molecule type" value="Genomic_DNA"/>
</dbReference>
<dbReference type="Proteomes" id="UP000054560">
    <property type="component" value="Unassembled WGS sequence"/>
</dbReference>
<dbReference type="GeneID" id="25914556"/>